<accession>A0ACA9NT15</accession>
<dbReference type="Proteomes" id="UP000789366">
    <property type="component" value="Unassembled WGS sequence"/>
</dbReference>
<proteinExistence type="predicted"/>
<feature type="non-terminal residue" evidence="1">
    <location>
        <position position="1"/>
    </location>
</feature>
<reference evidence="1" key="1">
    <citation type="submission" date="2021-06" db="EMBL/GenBank/DDBJ databases">
        <authorList>
            <person name="Kallberg Y."/>
            <person name="Tangrot J."/>
            <person name="Rosling A."/>
        </authorList>
    </citation>
    <scope>NUCLEOTIDE SEQUENCE</scope>
    <source>
        <strain evidence="1">28 12/20/2015</strain>
    </source>
</reference>
<evidence type="ECO:0000313" key="2">
    <source>
        <dbReference type="Proteomes" id="UP000789366"/>
    </source>
</evidence>
<dbReference type="EMBL" id="CAJVPW010016034">
    <property type="protein sequence ID" value="CAG8666707.1"/>
    <property type="molecule type" value="Genomic_DNA"/>
</dbReference>
<evidence type="ECO:0000313" key="1">
    <source>
        <dbReference type="EMBL" id="CAG8666707.1"/>
    </source>
</evidence>
<sequence length="434" mass="50421">SALVGLLQTLQEKHFLAFQYSWHPSGLWQARPQITPIWYINTNNEKPACIYKMIPLCPRCGKNDFKKTQDRDAHINLDDLIQLDNILSLPIQSSDNVSSNLPQNDTEWFDNMKDKYNTNTDEKWSELGGSLLYDYPKRNIIKIEGNFGNKLVRKNYKLTNKELIFEEYESNLDPLRPYQNLTAMSLWQAIIPSPENIKYRFNCYVKNPNKYLEVPYMPQLIANAREQITRVLKVELQKKDQIKTALVAQCIYHGHISKRKDKSKISTYMISYHRSLMRVILTEEDINEHIDLSISEIDNEIDSFMKSGSGWNLVRIEILTIEAYTYQRAFGGLYISTSKKLANTKCTINPNNSKIINPVTDMPSNNCLQGALACYFAHKDGYTEHLERIFTKKNYKQYLDIVNLDGIPMPTPICSCIFNKIEEMNPDISINIWE</sequence>
<gene>
    <name evidence="1" type="ORF">SPELUC_LOCUS9483</name>
</gene>
<comment type="caution">
    <text evidence="1">The sequence shown here is derived from an EMBL/GenBank/DDBJ whole genome shotgun (WGS) entry which is preliminary data.</text>
</comment>
<protein>
    <submittedName>
        <fullName evidence="1">10209_t:CDS:1</fullName>
    </submittedName>
</protein>
<keyword evidence="2" id="KW-1185">Reference proteome</keyword>
<name>A0ACA9NT15_9GLOM</name>
<organism evidence="1 2">
    <name type="scientific">Cetraspora pellucida</name>
    <dbReference type="NCBI Taxonomy" id="1433469"/>
    <lineage>
        <taxon>Eukaryota</taxon>
        <taxon>Fungi</taxon>
        <taxon>Fungi incertae sedis</taxon>
        <taxon>Mucoromycota</taxon>
        <taxon>Glomeromycotina</taxon>
        <taxon>Glomeromycetes</taxon>
        <taxon>Diversisporales</taxon>
        <taxon>Gigasporaceae</taxon>
        <taxon>Cetraspora</taxon>
    </lineage>
</organism>